<evidence type="ECO:0000256" key="1">
    <source>
        <dbReference type="SAM" id="Coils"/>
    </source>
</evidence>
<sequence>MEKGKRQHFSISEDLYLLREVVGLNPFEDKLRWQIILSKMVSHTQKSFTLRTIKDHVDHLIKLFQKEDRNKLRRSGTEEEYFEKEQLLQNIVDLMREFNKIAVKKNNSKNIRIEGIQNRENATNSNYEELTFEPEHNYAGSEVEVATQNVNPYNIPGTQPRQVATPTHIRKKRSVVRDVGLVYLQEKQAKEREIKIIDLRLKEREIELNERKQKLDEDKFALEKLERESRLEMEKKERESKLQIEVNSQGQYQKLVAFVMDNFYKKK</sequence>
<keyword evidence="3" id="KW-1185">Reference proteome</keyword>
<dbReference type="AlphaFoldDB" id="A0A9P0D4E3"/>
<name>A0A9P0D4E3_9CUCU</name>
<dbReference type="Proteomes" id="UP001153636">
    <property type="component" value="Chromosome 6"/>
</dbReference>
<proteinExistence type="predicted"/>
<organism evidence="2 3">
    <name type="scientific">Psylliodes chrysocephalus</name>
    <dbReference type="NCBI Taxonomy" id="3402493"/>
    <lineage>
        <taxon>Eukaryota</taxon>
        <taxon>Metazoa</taxon>
        <taxon>Ecdysozoa</taxon>
        <taxon>Arthropoda</taxon>
        <taxon>Hexapoda</taxon>
        <taxon>Insecta</taxon>
        <taxon>Pterygota</taxon>
        <taxon>Neoptera</taxon>
        <taxon>Endopterygota</taxon>
        <taxon>Coleoptera</taxon>
        <taxon>Polyphaga</taxon>
        <taxon>Cucujiformia</taxon>
        <taxon>Chrysomeloidea</taxon>
        <taxon>Chrysomelidae</taxon>
        <taxon>Galerucinae</taxon>
        <taxon>Alticini</taxon>
        <taxon>Psylliodes</taxon>
    </lineage>
</organism>
<reference evidence="2" key="1">
    <citation type="submission" date="2022-01" db="EMBL/GenBank/DDBJ databases">
        <authorList>
            <person name="King R."/>
        </authorList>
    </citation>
    <scope>NUCLEOTIDE SEQUENCE</scope>
</reference>
<keyword evidence="1" id="KW-0175">Coiled coil</keyword>
<dbReference type="PANTHER" id="PTHR37558:SF1">
    <property type="entry name" value="HTH CENPB-TYPE DOMAIN-CONTAINING PROTEIN"/>
    <property type="match status" value="1"/>
</dbReference>
<gene>
    <name evidence="2" type="ORF">PSYICH_LOCUS12330</name>
</gene>
<dbReference type="OrthoDB" id="72637at2759"/>
<accession>A0A9P0D4E3</accession>
<evidence type="ECO:0000313" key="3">
    <source>
        <dbReference type="Proteomes" id="UP001153636"/>
    </source>
</evidence>
<dbReference type="PANTHER" id="PTHR37558">
    <property type="entry name" value="HTH CENPB-TYPE DOMAIN-CONTAINING PROTEIN"/>
    <property type="match status" value="1"/>
</dbReference>
<dbReference type="EMBL" id="OV651818">
    <property type="protein sequence ID" value="CAH1111658.1"/>
    <property type="molecule type" value="Genomic_DNA"/>
</dbReference>
<protein>
    <submittedName>
        <fullName evidence="2">Uncharacterized protein</fullName>
    </submittedName>
</protein>
<evidence type="ECO:0000313" key="2">
    <source>
        <dbReference type="EMBL" id="CAH1111658.1"/>
    </source>
</evidence>
<feature type="coiled-coil region" evidence="1">
    <location>
        <begin position="208"/>
        <end position="242"/>
    </location>
</feature>